<dbReference type="InterPro" id="IPR043128">
    <property type="entry name" value="Rev_trsase/Diguanyl_cyclase"/>
</dbReference>
<dbReference type="Pfam" id="PF00563">
    <property type="entry name" value="EAL"/>
    <property type="match status" value="1"/>
</dbReference>
<dbReference type="CDD" id="cd01948">
    <property type="entry name" value="EAL"/>
    <property type="match status" value="1"/>
</dbReference>
<accession>A0A2P1NHI8</accession>
<dbReference type="PROSITE" id="PS50887">
    <property type="entry name" value="GGDEF"/>
    <property type="match status" value="1"/>
</dbReference>
<dbReference type="GO" id="GO:0006355">
    <property type="term" value="P:regulation of DNA-templated transcription"/>
    <property type="evidence" value="ECO:0007669"/>
    <property type="project" value="InterPro"/>
</dbReference>
<dbReference type="SMART" id="SM00267">
    <property type="entry name" value="GGDEF"/>
    <property type="match status" value="1"/>
</dbReference>
<evidence type="ECO:0000259" key="4">
    <source>
        <dbReference type="PROSITE" id="PS50887"/>
    </source>
</evidence>
<dbReference type="PANTHER" id="PTHR44757">
    <property type="entry name" value="DIGUANYLATE CYCLASE DGCP"/>
    <property type="match status" value="1"/>
</dbReference>
<dbReference type="InterPro" id="IPR000700">
    <property type="entry name" value="PAS-assoc_C"/>
</dbReference>
<dbReference type="InterPro" id="IPR000014">
    <property type="entry name" value="PAS"/>
</dbReference>
<dbReference type="NCBIfam" id="TIGR00229">
    <property type="entry name" value="sensory_box"/>
    <property type="match status" value="2"/>
</dbReference>
<dbReference type="Pfam" id="PF00990">
    <property type="entry name" value="GGDEF"/>
    <property type="match status" value="1"/>
</dbReference>
<dbReference type="InterPro" id="IPR001610">
    <property type="entry name" value="PAC"/>
</dbReference>
<dbReference type="FunFam" id="3.20.20.450:FF:000001">
    <property type="entry name" value="Cyclic di-GMP phosphodiesterase yahA"/>
    <property type="match status" value="1"/>
</dbReference>
<dbReference type="InterPro" id="IPR013767">
    <property type="entry name" value="PAS_fold"/>
</dbReference>
<dbReference type="RefSeq" id="WP_106845084.1">
    <property type="nucleotide sequence ID" value="NZ_CP027792.1"/>
</dbReference>
<dbReference type="CDD" id="cd00130">
    <property type="entry name" value="PAS"/>
    <property type="match status" value="1"/>
</dbReference>
<evidence type="ECO:0000259" key="2">
    <source>
        <dbReference type="PROSITE" id="PS50113"/>
    </source>
</evidence>
<feature type="domain" description="EAL" evidence="3">
    <location>
        <begin position="899"/>
        <end position="1153"/>
    </location>
</feature>
<dbReference type="Pfam" id="PF00989">
    <property type="entry name" value="PAS"/>
    <property type="match status" value="1"/>
</dbReference>
<dbReference type="SUPFAM" id="SSF55785">
    <property type="entry name" value="PYP-like sensor domain (PAS domain)"/>
    <property type="match status" value="2"/>
</dbReference>
<organism evidence="5 6">
    <name type="scientific">Pulveribacter suum</name>
    <dbReference type="NCBI Taxonomy" id="2116657"/>
    <lineage>
        <taxon>Bacteria</taxon>
        <taxon>Pseudomonadati</taxon>
        <taxon>Pseudomonadota</taxon>
        <taxon>Betaproteobacteria</taxon>
        <taxon>Burkholderiales</taxon>
        <taxon>Comamonadaceae</taxon>
        <taxon>Pulveribacter</taxon>
    </lineage>
</organism>
<feature type="domain" description="GGDEF" evidence="4">
    <location>
        <begin position="752"/>
        <end position="890"/>
    </location>
</feature>
<evidence type="ECO:0000259" key="3">
    <source>
        <dbReference type="PROSITE" id="PS50883"/>
    </source>
</evidence>
<dbReference type="AlphaFoldDB" id="A0A2P1NHI8"/>
<dbReference type="SMART" id="SM00052">
    <property type="entry name" value="EAL"/>
    <property type="match status" value="1"/>
</dbReference>
<gene>
    <name evidence="5" type="ORF">C7H73_01750</name>
</gene>
<dbReference type="SMART" id="SM00091">
    <property type="entry name" value="PAS"/>
    <property type="match status" value="2"/>
</dbReference>
<dbReference type="PROSITE" id="PS50883">
    <property type="entry name" value="EAL"/>
    <property type="match status" value="1"/>
</dbReference>
<reference evidence="6" key="1">
    <citation type="submission" date="2018-03" db="EMBL/GenBank/DDBJ databases">
        <title>Genome sequencing of Melaminivora sp. strain SC2-7.</title>
        <authorList>
            <person name="Kim S.-J."/>
            <person name="Heo J."/>
            <person name="Ahn J.-H."/>
            <person name="Kwon S.-W."/>
        </authorList>
    </citation>
    <scope>NUCLEOTIDE SEQUENCE [LARGE SCALE GENOMIC DNA]</scope>
    <source>
        <strain evidence="6">SC2-7</strain>
    </source>
</reference>
<protein>
    <submittedName>
        <fullName evidence="5">Diguanylate cyclase</fullName>
    </submittedName>
</protein>
<evidence type="ECO:0000259" key="1">
    <source>
        <dbReference type="PROSITE" id="PS50112"/>
    </source>
</evidence>
<dbReference type="InterPro" id="IPR000160">
    <property type="entry name" value="GGDEF_dom"/>
</dbReference>
<dbReference type="PROSITE" id="PS50113">
    <property type="entry name" value="PAC"/>
    <property type="match status" value="1"/>
</dbReference>
<dbReference type="InterPro" id="IPR003018">
    <property type="entry name" value="GAF"/>
</dbReference>
<dbReference type="Gene3D" id="3.20.20.450">
    <property type="entry name" value="EAL domain"/>
    <property type="match status" value="1"/>
</dbReference>
<dbReference type="Gene3D" id="3.30.70.270">
    <property type="match status" value="1"/>
</dbReference>
<evidence type="ECO:0000313" key="5">
    <source>
        <dbReference type="EMBL" id="AVP56523.1"/>
    </source>
</evidence>
<dbReference type="CDD" id="cd01949">
    <property type="entry name" value="GGDEF"/>
    <property type="match status" value="1"/>
</dbReference>
<dbReference type="SMART" id="SM00065">
    <property type="entry name" value="GAF"/>
    <property type="match status" value="1"/>
</dbReference>
<dbReference type="InterPro" id="IPR035919">
    <property type="entry name" value="EAL_sf"/>
</dbReference>
<dbReference type="Pfam" id="PF08448">
    <property type="entry name" value="PAS_4"/>
    <property type="match status" value="1"/>
</dbReference>
<dbReference type="PANTHER" id="PTHR44757:SF2">
    <property type="entry name" value="BIOFILM ARCHITECTURE MAINTENANCE PROTEIN MBAA"/>
    <property type="match status" value="1"/>
</dbReference>
<dbReference type="NCBIfam" id="TIGR00254">
    <property type="entry name" value="GGDEF"/>
    <property type="match status" value="1"/>
</dbReference>
<dbReference type="PROSITE" id="PS50112">
    <property type="entry name" value="PAS"/>
    <property type="match status" value="1"/>
</dbReference>
<evidence type="ECO:0000313" key="6">
    <source>
        <dbReference type="Proteomes" id="UP000241829"/>
    </source>
</evidence>
<proteinExistence type="predicted"/>
<dbReference type="InterPro" id="IPR029787">
    <property type="entry name" value="Nucleotide_cyclase"/>
</dbReference>
<dbReference type="SUPFAM" id="SSF141868">
    <property type="entry name" value="EAL domain-like"/>
    <property type="match status" value="1"/>
</dbReference>
<dbReference type="SUPFAM" id="SSF55781">
    <property type="entry name" value="GAF domain-like"/>
    <property type="match status" value="3"/>
</dbReference>
<dbReference type="InterPro" id="IPR035965">
    <property type="entry name" value="PAS-like_dom_sf"/>
</dbReference>
<dbReference type="InterPro" id="IPR052155">
    <property type="entry name" value="Biofilm_reg_signaling"/>
</dbReference>
<dbReference type="InterPro" id="IPR013656">
    <property type="entry name" value="PAS_4"/>
</dbReference>
<dbReference type="SMART" id="SM00086">
    <property type="entry name" value="PAC"/>
    <property type="match status" value="2"/>
</dbReference>
<dbReference type="Proteomes" id="UP000241829">
    <property type="component" value="Chromosome"/>
</dbReference>
<sequence>MSDASVPPTAAAEEHAHAQLLHVQQLVTRLQLPLQQALEQGVQVARELTGAQAATIELGEGDPPPLRASAGSVAGQQAPALSVPLAAAGVPLGVLRLWTPPGQAFNARRLEHLHILAESLAAMVELRRVQARLRASEHQYQALFAEHAQPMWVCEQGSLRLLAVNRAMARHYGYAEDELLAMDMAALWPSAQRPGVAHAVAQAAQGRTPVLWRHQRRGGAPLDVEAVLGETVFDGRAAWQVLASDVTERCRMEDELARVNRARRMRSAASQVLVRAGSEDELLHAICRVAVDIGGYALGWVGMARSDAAKSIDIVAHAGEHAVHLAQLRLSWSHRREQGRGPAGKAVRSGQTVIVRDLGAGDDTHPRPAELARLGLAAVVCLPLKDEHHTFGLLYLYAPEVLHIGAEETQLLEALAADLAFGIHSLRARAEQQRVQTALLRVASAVSAGTGTQFFDQLAGHMAQALGARIACVARFVPVDQGQPTRAMTLSHVSQDQVQPKGEYLLEGTPSQQLLAHRQFVVADRASELYPRAPILKLARARSYVGQQLTDSHGRALGILFVAFTQPLEHAQFVVHMLQIFAARATAELERQEADAHIGHQASLLDKAGDAIIVRDLEQRVTYWNHGAERLYGWRSQDVLGQRVTALLYRDPAPFERALQAVLREGSWSGELVQYDRDGRTLEVEGRWTLVRDEQGQPRSVLAFNTDIRQRKASEREIQRLAFFDPLTGLPNRLQLLERMGDALVQAHQQDSGGALLFIDLDNFKTLNDTLGHDKGDQLLQIVGQRLASCVRPADTVARLGGDEFVVLVQDLARQDPARADAAGHLGEKVLAALAAPYALAGYQVRSTPSVGIALFDGSPTSVGELLKQADMAMYEAKMAGRNTLCFFDPSMQQAVAERAQLEADLREALVQGEFLLMYQPVVDHGGHVLGVEALARWGHPQRGMVSPATFIPLAEETGLILPLGRWVLHTACALLARWQHEPARAHLTMAVNVSSRQFRDVGFVQEVVRALAETGAPASHLKLELTESLLVEDLLQTVATMEALRAHGVGFSLDDFGTGYSSLAYLKRMPLAQLKIDQSFVRDLLGDASDAAIVRTIIALAASLDLQAIAEGVESEQQRDWLAAAGCTHFQGYLFSRPLPADSLEQWLGRHLGPPPLVSG</sequence>
<dbReference type="KEGG" id="melm:C7H73_01750"/>
<dbReference type="EMBL" id="CP027792">
    <property type="protein sequence ID" value="AVP56523.1"/>
    <property type="molecule type" value="Genomic_DNA"/>
</dbReference>
<feature type="domain" description="PAC" evidence="2">
    <location>
        <begin position="668"/>
        <end position="720"/>
    </location>
</feature>
<dbReference type="InterPro" id="IPR001633">
    <property type="entry name" value="EAL_dom"/>
</dbReference>
<keyword evidence="6" id="KW-1185">Reference proteome</keyword>
<dbReference type="Pfam" id="PF13185">
    <property type="entry name" value="GAF_2"/>
    <property type="match status" value="1"/>
</dbReference>
<dbReference type="Gene3D" id="3.30.450.40">
    <property type="match status" value="3"/>
</dbReference>
<dbReference type="SUPFAM" id="SSF55073">
    <property type="entry name" value="Nucleotide cyclase"/>
    <property type="match status" value="1"/>
</dbReference>
<dbReference type="OrthoDB" id="9813903at2"/>
<feature type="domain" description="PAS" evidence="1">
    <location>
        <begin position="604"/>
        <end position="666"/>
    </location>
</feature>
<dbReference type="InterPro" id="IPR029016">
    <property type="entry name" value="GAF-like_dom_sf"/>
</dbReference>
<dbReference type="Gene3D" id="3.30.450.20">
    <property type="entry name" value="PAS domain"/>
    <property type="match status" value="2"/>
</dbReference>
<name>A0A2P1NHI8_9BURK</name>